<reference evidence="2" key="1">
    <citation type="journal article" date="2024" name="bioRxiv">
        <title>The salivary virome during childhood dental caries.</title>
        <authorList>
            <person name="Tang J."/>
            <person name="Baker J.L."/>
        </authorList>
    </citation>
    <scope>NUCLEOTIDE SEQUENCE</scope>
    <source>
        <strain evidence="2">38_unbinned_79</strain>
    </source>
</reference>
<name>A0AAU8HXT3_9CAUD</name>
<feature type="compositionally biased region" description="Low complexity" evidence="1">
    <location>
        <begin position="156"/>
        <end position="182"/>
    </location>
</feature>
<dbReference type="EMBL" id="PP870178">
    <property type="protein sequence ID" value="XCI67271.1"/>
    <property type="molecule type" value="Genomic_DNA"/>
</dbReference>
<evidence type="ECO:0008006" key="3">
    <source>
        <dbReference type="Google" id="ProtNLM"/>
    </source>
</evidence>
<feature type="region of interest" description="Disordered" evidence="1">
    <location>
        <begin position="156"/>
        <end position="189"/>
    </location>
</feature>
<accession>A0AAU8HXT3</accession>
<organism evidence="2">
    <name type="scientific">Jarrellvirus sp</name>
    <dbReference type="NCBI Taxonomy" id="2960496"/>
    <lineage>
        <taxon>Viruses</taxon>
        <taxon>Duplodnaviria</taxon>
        <taxon>Heunggongvirae</taxon>
        <taxon>Uroviricota</taxon>
        <taxon>Caudoviricetes</taxon>
        <taxon>Jarrellvirus</taxon>
    </lineage>
</organism>
<proteinExistence type="predicted"/>
<evidence type="ECO:0000313" key="2">
    <source>
        <dbReference type="EMBL" id="XCI67271.1"/>
    </source>
</evidence>
<protein>
    <recommendedName>
        <fullName evidence="3">Phage protein</fullName>
    </recommendedName>
</protein>
<evidence type="ECO:0000256" key="1">
    <source>
        <dbReference type="SAM" id="MobiDB-lite"/>
    </source>
</evidence>
<sequence length="189" mass="21344">MTQQQYNNNFDREFGWDDTIQKDSEFVFLPDGLYWFTVKEYERGRHTPNPQNPGKLPACPKATVHLTIVANEGETELRHNLFLHSSTEGMLSAFFGAIGQKRKGEPLRMDWNAIIGKVGVCKVGSREYNGNKYNEVKGMIYAEDVDYTKVLNAQPGQQAQAYQQPAPQYQPQQPQQPAQPQGGFTGGPF</sequence>